<comment type="subcellular location">
    <subcellularLocation>
        <location evidence="1">Endomembrane system</location>
        <topology evidence="1">Multi-pass membrane protein</topology>
    </subcellularLocation>
</comment>
<evidence type="ECO:0000256" key="2">
    <source>
        <dbReference type="ARBA" id="ARBA00022692"/>
    </source>
</evidence>
<dbReference type="GO" id="GO:0012505">
    <property type="term" value="C:endomembrane system"/>
    <property type="evidence" value="ECO:0007669"/>
    <property type="project" value="UniProtKB-SubCell"/>
</dbReference>
<evidence type="ECO:0000256" key="5">
    <source>
        <dbReference type="SAM" id="Phobius"/>
    </source>
</evidence>
<dbReference type="RefSeq" id="WP_092573771.1">
    <property type="nucleotide sequence ID" value="NZ_FMAF01000005.1"/>
</dbReference>
<dbReference type="GO" id="GO:0032259">
    <property type="term" value="P:methylation"/>
    <property type="evidence" value="ECO:0007669"/>
    <property type="project" value="UniProtKB-KW"/>
</dbReference>
<dbReference type="GO" id="GO:0008168">
    <property type="term" value="F:methyltransferase activity"/>
    <property type="evidence" value="ECO:0007669"/>
    <property type="project" value="UniProtKB-KW"/>
</dbReference>
<dbReference type="InterPro" id="IPR007318">
    <property type="entry name" value="Phopholipid_MeTrfase"/>
</dbReference>
<accession>A0A1C3VIW4</accession>
<keyword evidence="6" id="KW-0489">Methyltransferase</keyword>
<dbReference type="EMBL" id="FMAF01000005">
    <property type="protein sequence ID" value="SCB27722.1"/>
    <property type="molecule type" value="Genomic_DNA"/>
</dbReference>
<dbReference type="PANTHER" id="PTHR12714">
    <property type="entry name" value="PROTEIN-S ISOPRENYLCYSTEINE O-METHYLTRANSFERASE"/>
    <property type="match status" value="1"/>
</dbReference>
<gene>
    <name evidence="6" type="ORF">GA0061101_105363</name>
</gene>
<protein>
    <submittedName>
        <fullName evidence="6">Protein-S-isoprenylcysteine O-methyltransferase Ste14</fullName>
    </submittedName>
</protein>
<evidence type="ECO:0000256" key="3">
    <source>
        <dbReference type="ARBA" id="ARBA00022989"/>
    </source>
</evidence>
<proteinExistence type="predicted"/>
<keyword evidence="4 5" id="KW-0472">Membrane</keyword>
<dbReference type="PANTHER" id="PTHR12714:SF24">
    <property type="entry name" value="SLR1182 PROTEIN"/>
    <property type="match status" value="1"/>
</dbReference>
<keyword evidence="6" id="KW-0808">Transferase</keyword>
<feature type="transmembrane region" description="Helical" evidence="5">
    <location>
        <begin position="12"/>
        <end position="29"/>
    </location>
</feature>
<keyword evidence="2 5" id="KW-0812">Transmembrane</keyword>
<sequence>MNAYRSKSLSFPWPPLLYSLAVISALYLYRDYPLPLPFAWAFLAWCIGAALTTFAVTLNVWAVKTLMERQTTVLTQRCSRHLVTTGPFRFTRNPTYLGYTLLTAGLGLLIGNLWFVAMAAVAAALMTLLVIRCEEMHLLSRFGCEFEFYCKHTRRWL</sequence>
<dbReference type="Gene3D" id="1.20.120.1630">
    <property type="match status" value="1"/>
</dbReference>
<feature type="transmembrane region" description="Helical" evidence="5">
    <location>
        <begin position="41"/>
        <end position="62"/>
    </location>
</feature>
<dbReference type="AlphaFoldDB" id="A0A1C3VIW4"/>
<dbReference type="Proteomes" id="UP000199205">
    <property type="component" value="Unassembled WGS sequence"/>
</dbReference>
<evidence type="ECO:0000313" key="6">
    <source>
        <dbReference type="EMBL" id="SCB27722.1"/>
    </source>
</evidence>
<evidence type="ECO:0000313" key="7">
    <source>
        <dbReference type="Proteomes" id="UP000199205"/>
    </source>
</evidence>
<keyword evidence="3 5" id="KW-1133">Transmembrane helix</keyword>
<dbReference type="OrthoDB" id="9811969at2"/>
<reference evidence="6 7" key="1">
    <citation type="submission" date="2016-08" db="EMBL/GenBank/DDBJ databases">
        <authorList>
            <person name="Seilhamer J.J."/>
        </authorList>
    </citation>
    <scope>NUCLEOTIDE SEQUENCE [LARGE SCALE GENOMIC DNA]</scope>
    <source>
        <strain evidence="6 7">P1-7</strain>
    </source>
</reference>
<feature type="transmembrane region" description="Helical" evidence="5">
    <location>
        <begin position="106"/>
        <end position="131"/>
    </location>
</feature>
<evidence type="ECO:0000256" key="4">
    <source>
        <dbReference type="ARBA" id="ARBA00023136"/>
    </source>
</evidence>
<name>A0A1C3VIW4_9HYPH</name>
<evidence type="ECO:0000256" key="1">
    <source>
        <dbReference type="ARBA" id="ARBA00004127"/>
    </source>
</evidence>
<organism evidence="6 7">
    <name type="scientific">Rhizobium lusitanum</name>
    <dbReference type="NCBI Taxonomy" id="293958"/>
    <lineage>
        <taxon>Bacteria</taxon>
        <taxon>Pseudomonadati</taxon>
        <taxon>Pseudomonadota</taxon>
        <taxon>Alphaproteobacteria</taxon>
        <taxon>Hyphomicrobiales</taxon>
        <taxon>Rhizobiaceae</taxon>
        <taxon>Rhizobium/Agrobacterium group</taxon>
        <taxon>Rhizobium</taxon>
    </lineage>
</organism>
<dbReference type="Pfam" id="PF04191">
    <property type="entry name" value="PEMT"/>
    <property type="match status" value="1"/>
</dbReference>